<name>A0AAV7X1F9_PLEWA</name>
<evidence type="ECO:0000313" key="1">
    <source>
        <dbReference type="EMBL" id="KAJ1218115.1"/>
    </source>
</evidence>
<reference evidence="1" key="1">
    <citation type="journal article" date="2022" name="bioRxiv">
        <title>Sequencing and chromosome-scale assembly of the giantPleurodeles waltlgenome.</title>
        <authorList>
            <person name="Brown T."/>
            <person name="Elewa A."/>
            <person name="Iarovenko S."/>
            <person name="Subramanian E."/>
            <person name="Araus A.J."/>
            <person name="Petzold A."/>
            <person name="Susuki M."/>
            <person name="Suzuki K.-i.T."/>
            <person name="Hayashi T."/>
            <person name="Toyoda A."/>
            <person name="Oliveira C."/>
            <person name="Osipova E."/>
            <person name="Leigh N.D."/>
            <person name="Simon A."/>
            <person name="Yun M.H."/>
        </authorList>
    </citation>
    <scope>NUCLEOTIDE SEQUENCE</scope>
    <source>
        <strain evidence="1">20211129_DDA</strain>
        <tissue evidence="1">Liver</tissue>
    </source>
</reference>
<keyword evidence="2" id="KW-1185">Reference proteome</keyword>
<dbReference type="AlphaFoldDB" id="A0AAV7X1F9"/>
<organism evidence="1 2">
    <name type="scientific">Pleurodeles waltl</name>
    <name type="common">Iberian ribbed newt</name>
    <dbReference type="NCBI Taxonomy" id="8319"/>
    <lineage>
        <taxon>Eukaryota</taxon>
        <taxon>Metazoa</taxon>
        <taxon>Chordata</taxon>
        <taxon>Craniata</taxon>
        <taxon>Vertebrata</taxon>
        <taxon>Euteleostomi</taxon>
        <taxon>Amphibia</taxon>
        <taxon>Batrachia</taxon>
        <taxon>Caudata</taxon>
        <taxon>Salamandroidea</taxon>
        <taxon>Salamandridae</taxon>
        <taxon>Pleurodelinae</taxon>
        <taxon>Pleurodeles</taxon>
    </lineage>
</organism>
<dbReference type="Gene3D" id="1.10.287.3160">
    <property type="match status" value="1"/>
</dbReference>
<dbReference type="Proteomes" id="UP001066276">
    <property type="component" value="Chromosome 1_1"/>
</dbReference>
<protein>
    <submittedName>
        <fullName evidence="1">Uncharacterized protein</fullName>
    </submittedName>
</protein>
<proteinExistence type="predicted"/>
<evidence type="ECO:0000313" key="2">
    <source>
        <dbReference type="Proteomes" id="UP001066276"/>
    </source>
</evidence>
<sequence length="305" mass="33346">MFQSCLHGAPVASLQLQGCHLSIFCCVLLSGCCSILMCCIVRRVAAGAPPGLRNIQDSRSGCRDATLFGLYVANPLGLRGPFMLSRAAAGALHCFMGTQDCSAWSISSHSSVSFWPSPDFGEEDQGFPAGASSRGKYVLKEDVKSVVYYLSSNLRLPADVEQPSTSGKWFHQVLLSLVPKLPVIPTNNSLLQREWRDADRVLVPLFLGCLYPSSPGDTEVSQVLTLYPLIVNLTGKPSLLSKDVTLNDQVDKKVETALKRSRDGLSLHLQSEIYEVYAMQPLVKDFQSLSAALQECRWCLPPNSF</sequence>
<comment type="caution">
    <text evidence="1">The sequence shown here is derived from an EMBL/GenBank/DDBJ whole genome shotgun (WGS) entry which is preliminary data.</text>
</comment>
<gene>
    <name evidence="1" type="ORF">NDU88_005698</name>
</gene>
<accession>A0AAV7X1F9</accession>
<dbReference type="EMBL" id="JANPWB010000001">
    <property type="protein sequence ID" value="KAJ1218115.1"/>
    <property type="molecule type" value="Genomic_DNA"/>
</dbReference>